<dbReference type="EMBL" id="JADEXS010000634">
    <property type="protein sequence ID" value="MBE9026577.1"/>
    <property type="molecule type" value="Genomic_DNA"/>
</dbReference>
<proteinExistence type="predicted"/>
<dbReference type="AlphaFoldDB" id="A0A8J6ZSP6"/>
<gene>
    <name evidence="1" type="ORF">IQ276_30405</name>
</gene>
<protein>
    <submittedName>
        <fullName evidence="1">Uncharacterized protein</fullName>
    </submittedName>
</protein>
<dbReference type="RefSeq" id="WP_193922365.1">
    <property type="nucleotide sequence ID" value="NZ_JADEXS020000001.1"/>
</dbReference>
<evidence type="ECO:0000313" key="2">
    <source>
        <dbReference type="Proteomes" id="UP000622533"/>
    </source>
</evidence>
<comment type="caution">
    <text evidence="1">The sequence shown here is derived from an EMBL/GenBank/DDBJ whole genome shotgun (WGS) entry which is preliminary data.</text>
</comment>
<keyword evidence="2" id="KW-1185">Reference proteome</keyword>
<evidence type="ECO:0000313" key="1">
    <source>
        <dbReference type="EMBL" id="MBE9026577.1"/>
    </source>
</evidence>
<accession>A0A8J6ZSP6</accession>
<organism evidence="1 2">
    <name type="scientific">Desmonostoc muscorum LEGE 12446</name>
    <dbReference type="NCBI Taxonomy" id="1828758"/>
    <lineage>
        <taxon>Bacteria</taxon>
        <taxon>Bacillati</taxon>
        <taxon>Cyanobacteriota</taxon>
        <taxon>Cyanophyceae</taxon>
        <taxon>Nostocales</taxon>
        <taxon>Nostocaceae</taxon>
        <taxon>Desmonostoc</taxon>
    </lineage>
</organism>
<reference evidence="1" key="1">
    <citation type="submission" date="2020-10" db="EMBL/GenBank/DDBJ databases">
        <authorList>
            <person name="Castelo-Branco R."/>
            <person name="Eusebio N."/>
            <person name="Adriana R."/>
            <person name="Vieira A."/>
            <person name="Brugerolle De Fraissinette N."/>
            <person name="Rezende De Castro R."/>
            <person name="Schneider M.P."/>
            <person name="Vasconcelos V."/>
            <person name="Leao P.N."/>
        </authorList>
    </citation>
    <scope>NUCLEOTIDE SEQUENCE</scope>
    <source>
        <strain evidence="1">LEGE 12446</strain>
    </source>
</reference>
<sequence length="65" mass="7349">MELLLIPLFPEQKHLLTASLVIPSPSTNLLAVLPILEFWRCLIQEACSMGIFTHWLKAIGFWISG</sequence>
<dbReference type="Proteomes" id="UP000622533">
    <property type="component" value="Unassembled WGS sequence"/>
</dbReference>
<name>A0A8J6ZSP6_DESMC</name>